<keyword evidence="14" id="KW-0407">Ion channel</keyword>
<evidence type="ECO:0000256" key="12">
    <source>
        <dbReference type="ARBA" id="ARBA00023257"/>
    </source>
</evidence>
<dbReference type="InterPro" id="IPR019594">
    <property type="entry name" value="Glu/Gly-bd"/>
</dbReference>
<comment type="subcellular location">
    <subcellularLocation>
        <location evidence="1">Cell membrane</location>
        <topology evidence="1">Multi-pass membrane protein</topology>
    </subcellularLocation>
    <subcellularLocation>
        <location evidence="15">Postsynaptic cell membrane</location>
    </subcellularLocation>
</comment>
<keyword evidence="21" id="KW-0732">Signal</keyword>
<evidence type="ECO:0000256" key="2">
    <source>
        <dbReference type="ARBA" id="ARBA00008685"/>
    </source>
</evidence>
<protein>
    <submittedName>
        <fullName evidence="25">Glutamate receptor ionotropic, kainate 3</fullName>
    </submittedName>
</protein>
<dbReference type="PRINTS" id="PR00177">
    <property type="entry name" value="NMDARECEPTOR"/>
</dbReference>
<evidence type="ECO:0000256" key="11">
    <source>
        <dbReference type="ARBA" id="ARBA00023180"/>
    </source>
</evidence>
<dbReference type="InterPro" id="IPR001320">
    <property type="entry name" value="Iontro_rcpt_C"/>
</dbReference>
<keyword evidence="7" id="KW-0770">Synapse</keyword>
<feature type="binding site" evidence="16">
    <location>
        <position position="696"/>
    </location>
    <ligand>
        <name>L-glutamate</name>
        <dbReference type="ChEBI" id="CHEBI:29985"/>
    </ligand>
</feature>
<evidence type="ECO:0000256" key="4">
    <source>
        <dbReference type="ARBA" id="ARBA00022475"/>
    </source>
</evidence>
<keyword evidence="12" id="KW-0628">Postsynaptic cell membrane</keyword>
<organism evidence="24 25">
    <name type="scientific">Bicyclus anynana</name>
    <name type="common">Squinting bush brown butterfly</name>
    <dbReference type="NCBI Taxonomy" id="110368"/>
    <lineage>
        <taxon>Eukaryota</taxon>
        <taxon>Metazoa</taxon>
        <taxon>Ecdysozoa</taxon>
        <taxon>Arthropoda</taxon>
        <taxon>Hexapoda</taxon>
        <taxon>Insecta</taxon>
        <taxon>Pterygota</taxon>
        <taxon>Neoptera</taxon>
        <taxon>Endopterygota</taxon>
        <taxon>Lepidoptera</taxon>
        <taxon>Glossata</taxon>
        <taxon>Ditrysia</taxon>
        <taxon>Papilionoidea</taxon>
        <taxon>Nymphalidae</taxon>
        <taxon>Satyrinae</taxon>
        <taxon>Satyrini</taxon>
        <taxon>Mycalesina</taxon>
        <taxon>Bicyclus</taxon>
    </lineage>
</organism>
<accession>A0A6J1MYP2</accession>
<dbReference type="SUPFAM" id="SSF53850">
    <property type="entry name" value="Periplasmic binding protein-like II"/>
    <property type="match status" value="1"/>
</dbReference>
<feature type="binding site" evidence="16">
    <location>
        <position position="649"/>
    </location>
    <ligand>
        <name>L-glutamate</name>
        <dbReference type="ChEBI" id="CHEBI:29985"/>
    </ligand>
</feature>
<evidence type="ECO:0000259" key="22">
    <source>
        <dbReference type="SMART" id="SM00079"/>
    </source>
</evidence>
<dbReference type="SUPFAM" id="SSF53822">
    <property type="entry name" value="Periplasmic binding protein-like I"/>
    <property type="match status" value="1"/>
</dbReference>
<feature type="binding site" evidence="16">
    <location>
        <position position="478"/>
    </location>
    <ligand>
        <name>L-glutamate</name>
        <dbReference type="ChEBI" id="CHEBI:29985"/>
    </ligand>
</feature>
<keyword evidence="9 20" id="KW-0472">Membrane</keyword>
<dbReference type="InterPro" id="IPR028082">
    <property type="entry name" value="Peripla_BP_I"/>
</dbReference>
<feature type="site" description="Interaction with the cone snail toxin Con-ikot-ikot" evidence="17">
    <location>
        <position position="655"/>
    </location>
</feature>
<feature type="disulfide bond" evidence="18">
    <location>
        <begin position="708"/>
        <end position="766"/>
    </location>
</feature>
<keyword evidence="6 20" id="KW-1133">Transmembrane helix</keyword>
<evidence type="ECO:0000256" key="21">
    <source>
        <dbReference type="SAM" id="SignalP"/>
    </source>
</evidence>
<dbReference type="InterPro" id="IPR015683">
    <property type="entry name" value="Ionotropic_Glu_rcpt"/>
</dbReference>
<evidence type="ECO:0000256" key="7">
    <source>
        <dbReference type="ARBA" id="ARBA00023018"/>
    </source>
</evidence>
<dbReference type="Gene3D" id="1.10.287.70">
    <property type="match status" value="1"/>
</dbReference>
<keyword evidence="10 25" id="KW-0675">Receptor</keyword>
<feature type="chain" id="PRO_5045350328" evidence="21">
    <location>
        <begin position="19"/>
        <end position="900"/>
    </location>
</feature>
<evidence type="ECO:0000256" key="1">
    <source>
        <dbReference type="ARBA" id="ARBA00004651"/>
    </source>
</evidence>
<dbReference type="Gene3D" id="3.40.50.2300">
    <property type="match status" value="2"/>
</dbReference>
<gene>
    <name evidence="25" type="primary">LOC112045827</name>
</gene>
<reference evidence="25" key="1">
    <citation type="submission" date="2025-08" db="UniProtKB">
        <authorList>
            <consortium name="RefSeq"/>
        </authorList>
    </citation>
    <scope>IDENTIFICATION</scope>
</reference>
<sequence>MIVKVLFILVMIGTCVVCKPRFTIGGIFYEDAEDLKQAFNVSAKMFKFNTLVAEVPRTGEFLQISGHVCEFAKAGVVGIIDAVGGLATELIQALCDTLEIPLITIQQNDFYLKDWTLINLYPSPDAFNNLLTQLITTKGWKNFTLLYVKGHSMSNVHKLLEMSTQSDNMFTVTVRELSGDDYRDVLTEAKDSGYVNFVVDCPSANLEQILCQAQQVSLMSDEHSYIFVSPDLFTLDMSRYRYGGVNMTGFRLVELQDNNPLWEFTSSYNAEAPNILQPENLKTEVLLIYDAVLMLSDALTKVNVTTQELDCEKYGSWAYGSTLLNFMKTSKAEGLTKSFHFDGFGQRNNVMIDVLELTPAGNQSIATWSDNSLNMSRPKVLATEIGEETIMKNKTFKVLISKTAPYGYIRESIFKLEGNDRYEGFTIDLIDKLSDLLGFNYEFELEDVYGNQLPNGTWTGMISKIRDDKADFAICDLTITTERQKGIDFSTPFMSLGISILYKEPSKQPPEMFSFMAVFSKEVWYYMVFVQLALGVIMIFVGRISNKEWQNPVPCVEQPEELNNQFSFANSVWLIIGSVMQQGSEIAPIALAPRIITSVWWFFTMVMVASYVGTLVAFLTVEKDVMPFTTVDELYEQKHIAYGAKTTGSTIDFFKYSTNPKYKEMHNKMVSKGWVVTDNDIGVDKAEKGNYAFFMESTSIEYTKERHCDLIQVGGLLDSKNYGIGMKKQSPYKRYIDSALLLLKERGEIQKLKEIWWKEKRGGGKCGEKRDEEQKKLGMRNMLGAFVVLGVGCLIGLLISILDMLWGVFKRSVKYGTTFKFELIEELKFALKFSGDIKPVKRQPKELSVIENDLDLEKKDEIMSLRSARSTDTHRTHRSHGSRHSSRSLSVAFARRRQYT</sequence>
<keyword evidence="13" id="KW-1071">Ligand-gated ion channel</keyword>
<dbReference type="Pfam" id="PF01094">
    <property type="entry name" value="ANF_receptor"/>
    <property type="match status" value="1"/>
</dbReference>
<evidence type="ECO:0000313" key="24">
    <source>
        <dbReference type="Proteomes" id="UP001652582"/>
    </source>
</evidence>
<evidence type="ECO:0000256" key="18">
    <source>
        <dbReference type="PIRSR" id="PIRSR601508-3"/>
    </source>
</evidence>
<dbReference type="KEGG" id="bany:112045827"/>
<dbReference type="GeneID" id="112045827"/>
<dbReference type="Gene3D" id="3.40.190.10">
    <property type="entry name" value="Periplasmic binding protein-like II"/>
    <property type="match status" value="1"/>
</dbReference>
<evidence type="ECO:0000256" key="20">
    <source>
        <dbReference type="SAM" id="Phobius"/>
    </source>
</evidence>
<keyword evidence="4" id="KW-1003">Cell membrane</keyword>
<comment type="similarity">
    <text evidence="2">Belongs to the glutamate-gated ion channel (TC 1.A.10.1) family.</text>
</comment>
<dbReference type="GO" id="GO:0045211">
    <property type="term" value="C:postsynaptic membrane"/>
    <property type="evidence" value="ECO:0007669"/>
    <property type="project" value="UniProtKB-SubCell"/>
</dbReference>
<dbReference type="InterPro" id="IPR001828">
    <property type="entry name" value="ANF_lig-bd_rcpt"/>
</dbReference>
<name>A0A6J1MYP2_BICAN</name>
<keyword evidence="18" id="KW-1015">Disulfide bond</keyword>
<dbReference type="RefSeq" id="XP_023937948.2">
    <property type="nucleotide sequence ID" value="XM_024082180.2"/>
</dbReference>
<dbReference type="Proteomes" id="UP001652582">
    <property type="component" value="Chromosome 13"/>
</dbReference>
<evidence type="ECO:0000256" key="5">
    <source>
        <dbReference type="ARBA" id="ARBA00022692"/>
    </source>
</evidence>
<dbReference type="AlphaFoldDB" id="A0A6J1MYP2"/>
<keyword evidence="11" id="KW-0325">Glycoprotein</keyword>
<dbReference type="PANTHER" id="PTHR18966">
    <property type="entry name" value="IONOTROPIC GLUTAMATE RECEPTOR"/>
    <property type="match status" value="1"/>
</dbReference>
<evidence type="ECO:0000256" key="3">
    <source>
        <dbReference type="ARBA" id="ARBA00022448"/>
    </source>
</evidence>
<keyword evidence="24" id="KW-1185">Reference proteome</keyword>
<dbReference type="SMART" id="SM00918">
    <property type="entry name" value="Lig_chan-Glu_bd"/>
    <property type="match status" value="1"/>
</dbReference>
<evidence type="ECO:0000313" key="25">
    <source>
        <dbReference type="RefSeq" id="XP_023937948.2"/>
    </source>
</evidence>
<feature type="region of interest" description="Disordered" evidence="19">
    <location>
        <begin position="866"/>
        <end position="900"/>
    </location>
</feature>
<feature type="binding site" evidence="16">
    <location>
        <position position="483"/>
    </location>
    <ligand>
        <name>L-glutamate</name>
        <dbReference type="ChEBI" id="CHEBI:29985"/>
    </ligand>
</feature>
<evidence type="ECO:0000256" key="9">
    <source>
        <dbReference type="ARBA" id="ARBA00023136"/>
    </source>
</evidence>
<evidence type="ECO:0000256" key="17">
    <source>
        <dbReference type="PIRSR" id="PIRSR601508-2"/>
    </source>
</evidence>
<dbReference type="GO" id="GO:0038023">
    <property type="term" value="F:signaling receptor activity"/>
    <property type="evidence" value="ECO:0007669"/>
    <property type="project" value="InterPro"/>
</dbReference>
<evidence type="ECO:0000256" key="10">
    <source>
        <dbReference type="ARBA" id="ARBA00023170"/>
    </source>
</evidence>
<feature type="transmembrane region" description="Helical" evidence="20">
    <location>
        <begin position="783"/>
        <end position="809"/>
    </location>
</feature>
<feature type="transmembrane region" description="Helical" evidence="20">
    <location>
        <begin position="600"/>
        <end position="621"/>
    </location>
</feature>
<proteinExistence type="inferred from homology"/>
<feature type="compositionally biased region" description="Basic residues" evidence="19">
    <location>
        <begin position="875"/>
        <end position="886"/>
    </location>
</feature>
<keyword evidence="5 20" id="KW-0812">Transmembrane</keyword>
<evidence type="ECO:0000256" key="16">
    <source>
        <dbReference type="PIRSR" id="PIRSR601508-1"/>
    </source>
</evidence>
<feature type="transmembrane region" description="Helical" evidence="20">
    <location>
        <begin position="523"/>
        <end position="541"/>
    </location>
</feature>
<dbReference type="Pfam" id="PF10613">
    <property type="entry name" value="Lig_chan-Glu_bd"/>
    <property type="match status" value="1"/>
</dbReference>
<keyword evidence="3" id="KW-0813">Transport</keyword>
<evidence type="ECO:0000256" key="6">
    <source>
        <dbReference type="ARBA" id="ARBA00022989"/>
    </source>
</evidence>
<feature type="domain" description="Ionotropic glutamate receptor L-glutamate and glycine-binding" evidence="23">
    <location>
        <begin position="405"/>
        <end position="467"/>
    </location>
</feature>
<evidence type="ECO:0000259" key="23">
    <source>
        <dbReference type="SMART" id="SM00918"/>
    </source>
</evidence>
<dbReference type="OrthoDB" id="5984008at2759"/>
<evidence type="ECO:0000256" key="8">
    <source>
        <dbReference type="ARBA" id="ARBA00023065"/>
    </source>
</evidence>
<evidence type="ECO:0000256" key="13">
    <source>
        <dbReference type="ARBA" id="ARBA00023286"/>
    </source>
</evidence>
<dbReference type="InterPro" id="IPR001508">
    <property type="entry name" value="Iono_Glu_rcpt_met"/>
</dbReference>
<dbReference type="SMART" id="SM00079">
    <property type="entry name" value="PBPe"/>
    <property type="match status" value="1"/>
</dbReference>
<keyword evidence="8" id="KW-0406">Ion transport</keyword>
<feature type="signal peptide" evidence="21">
    <location>
        <begin position="1"/>
        <end position="18"/>
    </location>
</feature>
<evidence type="ECO:0000256" key="15">
    <source>
        <dbReference type="ARBA" id="ARBA00034100"/>
    </source>
</evidence>
<feature type="domain" description="Ionotropic glutamate receptor C-terminal" evidence="22">
    <location>
        <begin position="395"/>
        <end position="759"/>
    </location>
</feature>
<evidence type="ECO:0000256" key="14">
    <source>
        <dbReference type="ARBA" id="ARBA00023303"/>
    </source>
</evidence>
<feature type="binding site" evidence="16">
    <location>
        <position position="650"/>
    </location>
    <ligand>
        <name>L-glutamate</name>
        <dbReference type="ChEBI" id="CHEBI:29985"/>
    </ligand>
</feature>
<dbReference type="Pfam" id="PF00060">
    <property type="entry name" value="Lig_chan"/>
    <property type="match status" value="1"/>
</dbReference>
<dbReference type="GO" id="GO:0015276">
    <property type="term" value="F:ligand-gated monoatomic ion channel activity"/>
    <property type="evidence" value="ECO:0007669"/>
    <property type="project" value="InterPro"/>
</dbReference>
<evidence type="ECO:0000256" key="19">
    <source>
        <dbReference type="SAM" id="MobiDB-lite"/>
    </source>
</evidence>